<comment type="caution">
    <text evidence="1">The sequence shown here is derived from an EMBL/GenBank/DDBJ whole genome shotgun (WGS) entry which is preliminary data.</text>
</comment>
<evidence type="ECO:0008006" key="3">
    <source>
        <dbReference type="Google" id="ProtNLM"/>
    </source>
</evidence>
<proteinExistence type="predicted"/>
<dbReference type="GO" id="GO:0004553">
    <property type="term" value="F:hydrolase activity, hydrolyzing O-glycosyl compounds"/>
    <property type="evidence" value="ECO:0007669"/>
    <property type="project" value="TreeGrafter"/>
</dbReference>
<evidence type="ECO:0000313" key="1">
    <source>
        <dbReference type="EMBL" id="RUT08740.1"/>
    </source>
</evidence>
<dbReference type="Gene3D" id="3.20.20.80">
    <property type="entry name" value="Glycosidases"/>
    <property type="match status" value="1"/>
</dbReference>
<evidence type="ECO:0000313" key="2">
    <source>
        <dbReference type="Proteomes" id="UP000282574"/>
    </source>
</evidence>
<dbReference type="InterPro" id="IPR051923">
    <property type="entry name" value="Glycosyl_Hydrolase_39"/>
</dbReference>
<keyword evidence="2" id="KW-1185">Reference proteome</keyword>
<gene>
    <name evidence="1" type="ORF">DSM107010_46560</name>
</gene>
<dbReference type="RefSeq" id="WP_015152346.1">
    <property type="nucleotide sequence ID" value="NZ_RSCK01000051.1"/>
</dbReference>
<accession>A0AB37UEU5</accession>
<dbReference type="Gene3D" id="2.60.120.260">
    <property type="entry name" value="Galactose-binding domain-like"/>
    <property type="match status" value="1"/>
</dbReference>
<organism evidence="1 2">
    <name type="scientific">Chroococcidiopsis cubana SAG 39.79</name>
    <dbReference type="NCBI Taxonomy" id="388085"/>
    <lineage>
        <taxon>Bacteria</taxon>
        <taxon>Bacillati</taxon>
        <taxon>Cyanobacteriota</taxon>
        <taxon>Cyanophyceae</taxon>
        <taxon>Chroococcidiopsidales</taxon>
        <taxon>Chroococcidiopsidaceae</taxon>
        <taxon>Chroococcidiopsis</taxon>
    </lineage>
</organism>
<sequence length="489" mass="54912">MKFYQKLQNIAPKKLSERQAKSSKSIVSVLIASALLYTLPAAALTSFLGMNNGTGYNMDSGYVDRSIQHTKNLGLEVVRMGMDSVWGNTEGAGFHWSGRDMVVDKYRNAGLKIHAVLSARMHVNRDGNYEKWKANFRYFTRNVMMRYKGKIFYYIIDNEPDLDYGNGKMSAQECVDMTRIAYETAKSIDPNIKIESPPVMGIESGLLNEMLDRGIDKVSDYIGLHAYGGQISENRLGHPWRVMEARGIRKPLAISESGSINEYCNGSQFETEDCRRRWFLMFGLQLKRFGYDHAILFDLDGHDSWAVAPDFNPTKAYYQIKDLRLNKTFSNGGFESANNVENEWTPADNNDEWIYKGTSPHINFVQNDSNQGGRNGSKGYVKLESGRAGSGTPIRIRRILGDMPKNKRVAIGAWVYVSGGASATLKALGYDFRNGDAEISKTSTQKNGWEYLEITVPISRYWAVVELGTTGTGRAGDSVKWDDVSVRVL</sequence>
<dbReference type="Proteomes" id="UP000282574">
    <property type="component" value="Unassembled WGS sequence"/>
</dbReference>
<dbReference type="SUPFAM" id="SSF51445">
    <property type="entry name" value="(Trans)glycosidases"/>
    <property type="match status" value="1"/>
</dbReference>
<dbReference type="AlphaFoldDB" id="A0AB37UEU5"/>
<dbReference type="PANTHER" id="PTHR12631">
    <property type="entry name" value="ALPHA-L-IDURONIDASE"/>
    <property type="match status" value="1"/>
</dbReference>
<reference evidence="1 2" key="1">
    <citation type="journal article" date="2019" name="Genome Biol. Evol.">
        <title>Day and night: Metabolic profiles and evolutionary relationships of six axenic non-marine cyanobacteria.</title>
        <authorList>
            <person name="Will S.E."/>
            <person name="Henke P."/>
            <person name="Boedeker C."/>
            <person name="Huang S."/>
            <person name="Brinkmann H."/>
            <person name="Rohde M."/>
            <person name="Jarek M."/>
            <person name="Friedl T."/>
            <person name="Seufert S."/>
            <person name="Schumacher M."/>
            <person name="Overmann J."/>
            <person name="Neumann-Schaal M."/>
            <person name="Petersen J."/>
        </authorList>
    </citation>
    <scope>NUCLEOTIDE SEQUENCE [LARGE SCALE GENOMIC DNA]</scope>
    <source>
        <strain evidence="1 2">SAG 39.79</strain>
    </source>
</reference>
<dbReference type="InterPro" id="IPR017853">
    <property type="entry name" value="GH"/>
</dbReference>
<dbReference type="EMBL" id="RSCK01000051">
    <property type="protein sequence ID" value="RUT08740.1"/>
    <property type="molecule type" value="Genomic_DNA"/>
</dbReference>
<protein>
    <recommendedName>
        <fullName evidence="3">Glycoside hydrolase family 5 domain-containing protein</fullName>
    </recommendedName>
</protein>
<dbReference type="PANTHER" id="PTHR12631:SF10">
    <property type="entry name" value="BETA-XYLOSIDASE-LIKE PROTEIN-RELATED"/>
    <property type="match status" value="1"/>
</dbReference>
<name>A0AB37UEU5_9CYAN</name>